<evidence type="ECO:0000313" key="3">
    <source>
        <dbReference type="EMBL" id="QCI99297.1"/>
    </source>
</evidence>
<proteinExistence type="predicted"/>
<dbReference type="AlphaFoldDB" id="A0A4D7DUP0"/>
<protein>
    <recommendedName>
        <fullName evidence="2">CN hydrolase domain-containing protein</fullName>
    </recommendedName>
</protein>
<sequence>MEFRSPYSHGFVRCAVCTPACEVADPEFNAKAIFELSRQGHDHHVALMVFPELCLPGYAIDDLLGQNILLDAVEASIGAVLTASADLDPVLLIRAPLPREGRLFNCALAVHGGKILGVVPKAHLPNYREFYEKRWFASGRIIRDAEITVAGRSRITGRIGKNERMTGAQDCNELFPKQF</sequence>
<organism evidence="3 5">
    <name type="scientific">Agrobacterium larrymoorei</name>
    <dbReference type="NCBI Taxonomy" id="160699"/>
    <lineage>
        <taxon>Bacteria</taxon>
        <taxon>Pseudomonadati</taxon>
        <taxon>Pseudomonadota</taxon>
        <taxon>Alphaproteobacteria</taxon>
        <taxon>Hyphomicrobiales</taxon>
        <taxon>Rhizobiaceae</taxon>
        <taxon>Rhizobium/Agrobacterium group</taxon>
        <taxon>Agrobacterium</taxon>
    </lineage>
</organism>
<reference evidence="4 6" key="2">
    <citation type="submission" date="2021-03" db="EMBL/GenBank/DDBJ databases">
        <title>Rapid diversification of plasmids in a genus of pathogenic and nitrogen fixing bacteria.</title>
        <authorList>
            <person name="Weisberg A.J."/>
            <person name="Miller M."/>
            <person name="Ream W."/>
            <person name="Grunwald N.J."/>
            <person name="Chang J.H."/>
        </authorList>
    </citation>
    <scope>NUCLEOTIDE SEQUENCE [LARGE SCALE GENOMIC DNA]</scope>
    <source>
        <strain evidence="4 6">AF3.44</strain>
    </source>
</reference>
<keyword evidence="6" id="KW-1185">Reference proteome</keyword>
<dbReference type="RefSeq" id="WP_027676540.1">
    <property type="nucleotide sequence ID" value="NZ_CP039692.1"/>
</dbReference>
<evidence type="ECO:0000313" key="4">
    <source>
        <dbReference type="EMBL" id="QYA08834.1"/>
    </source>
</evidence>
<feature type="domain" description="CN hydrolase" evidence="2">
    <location>
        <begin position="12"/>
        <end position="179"/>
    </location>
</feature>
<evidence type="ECO:0000259" key="2">
    <source>
        <dbReference type="PROSITE" id="PS50263"/>
    </source>
</evidence>
<dbReference type="KEGG" id="alf:CFBP5473_14840"/>
<dbReference type="Proteomes" id="UP000826513">
    <property type="component" value="Chromosome 2"/>
</dbReference>
<evidence type="ECO:0000313" key="5">
    <source>
        <dbReference type="Proteomes" id="UP000298545"/>
    </source>
</evidence>
<gene>
    <name evidence="3" type="ORF">CFBP5473_14840</name>
    <name evidence="4" type="ORF">J5285_15585</name>
</gene>
<dbReference type="PANTHER" id="PTHR23090">
    <property type="entry name" value="NH 3 /GLUTAMINE-DEPENDENT NAD + SYNTHETASE"/>
    <property type="match status" value="1"/>
</dbReference>
<dbReference type="PANTHER" id="PTHR23090:SF9">
    <property type="entry name" value="GLUTAMINE-DEPENDENT NAD(+) SYNTHETASE"/>
    <property type="match status" value="1"/>
</dbReference>
<dbReference type="SUPFAM" id="SSF56317">
    <property type="entry name" value="Carbon-nitrogen hydrolase"/>
    <property type="match status" value="1"/>
</dbReference>
<dbReference type="GO" id="GO:0005737">
    <property type="term" value="C:cytoplasm"/>
    <property type="evidence" value="ECO:0007669"/>
    <property type="project" value="InterPro"/>
</dbReference>
<dbReference type="GO" id="GO:0009435">
    <property type="term" value="P:NAD+ biosynthetic process"/>
    <property type="evidence" value="ECO:0007669"/>
    <property type="project" value="InterPro"/>
</dbReference>
<dbReference type="GO" id="GO:0003952">
    <property type="term" value="F:NAD+ synthase (glutamine-hydrolyzing) activity"/>
    <property type="evidence" value="ECO:0007669"/>
    <property type="project" value="InterPro"/>
</dbReference>
<dbReference type="InterPro" id="IPR036526">
    <property type="entry name" value="C-N_Hydrolase_sf"/>
</dbReference>
<dbReference type="PROSITE" id="PS50263">
    <property type="entry name" value="CN_HYDROLASE"/>
    <property type="match status" value="1"/>
</dbReference>
<dbReference type="InterPro" id="IPR003010">
    <property type="entry name" value="C-N_Hydrolase"/>
</dbReference>
<dbReference type="Proteomes" id="UP000298545">
    <property type="component" value="Chromosome linear"/>
</dbReference>
<dbReference type="STRING" id="1367849.GCA_000518585_03976"/>
<name>A0A4D7DUP0_9HYPH</name>
<dbReference type="OrthoDB" id="9760188at2"/>
<reference evidence="3 5" key="1">
    <citation type="submission" date="2019-04" db="EMBL/GenBank/DDBJ databases">
        <title>Complete genome sequence of Agrobacterium larrymoorei CFBP5473.</title>
        <authorList>
            <person name="Haryono M."/>
            <person name="Chou L."/>
            <person name="Lin Y.-C."/>
            <person name="Lai E.-M."/>
            <person name="Kuo C.-H."/>
        </authorList>
    </citation>
    <scope>NUCLEOTIDE SEQUENCE [LARGE SCALE GENOMIC DNA]</scope>
    <source>
        <strain evidence="3 5">CFBP5473</strain>
    </source>
</reference>
<accession>A0A4D7DUP0</accession>
<dbReference type="Gene3D" id="3.60.110.10">
    <property type="entry name" value="Carbon-nitrogen hydrolase"/>
    <property type="match status" value="1"/>
</dbReference>
<evidence type="ECO:0000313" key="6">
    <source>
        <dbReference type="Proteomes" id="UP000826513"/>
    </source>
</evidence>
<dbReference type="CDD" id="cd07570">
    <property type="entry name" value="GAT_Gln-NAD-synth"/>
    <property type="match status" value="1"/>
</dbReference>
<dbReference type="EMBL" id="CP039692">
    <property type="protein sequence ID" value="QCI99297.1"/>
    <property type="molecule type" value="Genomic_DNA"/>
</dbReference>
<dbReference type="EMBL" id="CP072168">
    <property type="protein sequence ID" value="QYA08834.1"/>
    <property type="molecule type" value="Genomic_DNA"/>
</dbReference>
<keyword evidence="1" id="KW-0436">Ligase</keyword>
<dbReference type="GO" id="GO:0004359">
    <property type="term" value="F:glutaminase activity"/>
    <property type="evidence" value="ECO:0007669"/>
    <property type="project" value="InterPro"/>
</dbReference>
<dbReference type="Pfam" id="PF00795">
    <property type="entry name" value="CN_hydrolase"/>
    <property type="match status" value="1"/>
</dbReference>
<dbReference type="InterPro" id="IPR003694">
    <property type="entry name" value="NAD_synthase"/>
</dbReference>
<evidence type="ECO:0000256" key="1">
    <source>
        <dbReference type="ARBA" id="ARBA00022598"/>
    </source>
</evidence>